<feature type="region of interest" description="Disordered" evidence="1">
    <location>
        <begin position="157"/>
        <end position="202"/>
    </location>
</feature>
<accession>A0ABR1H0P9</accession>
<feature type="region of interest" description="Disordered" evidence="1">
    <location>
        <begin position="513"/>
        <end position="557"/>
    </location>
</feature>
<comment type="caution">
    <text evidence="2">The sequence shown here is derived from an EMBL/GenBank/DDBJ whole genome shotgun (WGS) entry which is preliminary data.</text>
</comment>
<organism evidence="2 3">
    <name type="scientific">Neonectria punicea</name>
    <dbReference type="NCBI Taxonomy" id="979145"/>
    <lineage>
        <taxon>Eukaryota</taxon>
        <taxon>Fungi</taxon>
        <taxon>Dikarya</taxon>
        <taxon>Ascomycota</taxon>
        <taxon>Pezizomycotina</taxon>
        <taxon>Sordariomycetes</taxon>
        <taxon>Hypocreomycetidae</taxon>
        <taxon>Hypocreales</taxon>
        <taxon>Nectriaceae</taxon>
        <taxon>Neonectria</taxon>
    </lineage>
</organism>
<feature type="compositionally biased region" description="Polar residues" evidence="1">
    <location>
        <begin position="524"/>
        <end position="536"/>
    </location>
</feature>
<dbReference type="EMBL" id="JAZAVJ010000097">
    <property type="protein sequence ID" value="KAK7414683.1"/>
    <property type="molecule type" value="Genomic_DNA"/>
</dbReference>
<evidence type="ECO:0000313" key="2">
    <source>
        <dbReference type="EMBL" id="KAK7414683.1"/>
    </source>
</evidence>
<reference evidence="2 3" key="1">
    <citation type="journal article" date="2025" name="Microbiol. Resour. Announc.">
        <title>Draft genome sequences for Neonectria magnoliae and Neonectria punicea, canker pathogens of Liriodendron tulipifera and Acer saccharum in West Virginia.</title>
        <authorList>
            <person name="Petronek H.M."/>
            <person name="Kasson M.T."/>
            <person name="Metheny A.M."/>
            <person name="Stauder C.M."/>
            <person name="Lovett B."/>
            <person name="Lynch S.C."/>
            <person name="Garnas J.R."/>
            <person name="Kasson L.R."/>
            <person name="Stajich J.E."/>
        </authorList>
    </citation>
    <scope>NUCLEOTIDE SEQUENCE [LARGE SCALE GENOMIC DNA]</scope>
    <source>
        <strain evidence="2 3">NRRL 64653</strain>
    </source>
</reference>
<evidence type="ECO:0000313" key="3">
    <source>
        <dbReference type="Proteomes" id="UP001498476"/>
    </source>
</evidence>
<feature type="compositionally biased region" description="Low complexity" evidence="1">
    <location>
        <begin position="329"/>
        <end position="346"/>
    </location>
</feature>
<protein>
    <submittedName>
        <fullName evidence="2">Uncharacterized protein</fullName>
    </submittedName>
</protein>
<gene>
    <name evidence="2" type="ORF">QQX98_006451</name>
</gene>
<feature type="region of interest" description="Disordered" evidence="1">
    <location>
        <begin position="305"/>
        <end position="348"/>
    </location>
</feature>
<feature type="compositionally biased region" description="Low complexity" evidence="1">
    <location>
        <begin position="422"/>
        <end position="442"/>
    </location>
</feature>
<sequence>MGGKVWSEEEERAFWEIVIPQSCVAAQASAQALDWGQCAELMRDIMGPDARRDYSYTSMYEHHYQSINFGPKSHVAKKLLEKHQRQVDWYKHNSAPCPATPPGQEDANNEEDEGLLEIILANDPGAKAFLRNKSLDQARGRSREIQPTPAGFGGYAVNGGAGNQLNPAGTSLPGGPPSAARTRPSNLRPLVPKDPVRTEPEPQHQYQYGQTSSACNGSVFSNSVPQNEYYNTGPDMSNIDPALMVGVEMNHSVSRNQNGYHHTGQDMSNIDPALMGGVEMNHSASSSQHGYHRIEQDMSNIDPALLPGASTTHPAPAPAPAPDMMPGLSRTVSSTSSAAGSASSEDTAAKRYRPLVPALAPGAALGVGGALSHEAQQAQAQLDRAVGKRQFGFDHNGPESPPKRPTLEMHHEGYEGYQTYEPQPRSQPQQQPQAQSQQPPQQLTHWQRMGFRDKRGFVRYTSTNYNNNQFQKIRVHYDPEVHGSVEYPSHGTSIPSNESPDVLRVAQQFSEPRYRPLAPAPPRTQDSGNESQNDQRPGQYRRLRPRPRKAPEFNRLI</sequence>
<feature type="compositionally biased region" description="Basic residues" evidence="1">
    <location>
        <begin position="539"/>
        <end position="548"/>
    </location>
</feature>
<dbReference type="Proteomes" id="UP001498476">
    <property type="component" value="Unassembled WGS sequence"/>
</dbReference>
<feature type="region of interest" description="Disordered" evidence="1">
    <location>
        <begin position="418"/>
        <end position="444"/>
    </location>
</feature>
<keyword evidence="3" id="KW-1185">Reference proteome</keyword>
<proteinExistence type="predicted"/>
<name>A0ABR1H0P9_9HYPO</name>
<evidence type="ECO:0000256" key="1">
    <source>
        <dbReference type="SAM" id="MobiDB-lite"/>
    </source>
</evidence>